<dbReference type="RefSeq" id="WP_097943919.1">
    <property type="nucleotide sequence ID" value="NZ_BLKS01000001.1"/>
</dbReference>
<proteinExistence type="predicted"/>
<gene>
    <name evidence="2" type="ORF">CQY20_28645</name>
    <name evidence="1" type="ORF">MAGR_42690</name>
</gene>
<comment type="caution">
    <text evidence="2">The sequence shown here is derived from an EMBL/GenBank/DDBJ whole genome shotgun (WGS) entry which is preliminary data.</text>
</comment>
<dbReference type="OrthoDB" id="4729167at2"/>
<sequence>MSRRSEAKKARRNKRRAAKNATWLPDEALEGLDERLDEVVAGLEEFDARLTERGWIFDVDFDDDVGVIWYWPPSAAEVEDPDEVTAATMVALIEAEGGEIAHVVLVGTDVDYQFGLDELFDYLDPIEGYRLGDPLPQFDTG</sequence>
<evidence type="ECO:0000313" key="4">
    <source>
        <dbReference type="Proteomes" id="UP000465302"/>
    </source>
</evidence>
<evidence type="ECO:0000313" key="2">
    <source>
        <dbReference type="EMBL" id="PEG33851.1"/>
    </source>
</evidence>
<dbReference type="AlphaFoldDB" id="A0A2A7MRA8"/>
<dbReference type="EMBL" id="BLKS01000001">
    <property type="protein sequence ID" value="GFG52828.1"/>
    <property type="molecule type" value="Genomic_DNA"/>
</dbReference>
<dbReference type="EMBL" id="PDCP01000089">
    <property type="protein sequence ID" value="PEG33851.1"/>
    <property type="molecule type" value="Genomic_DNA"/>
</dbReference>
<keyword evidence="3" id="KW-1185">Reference proteome</keyword>
<reference evidence="2 3" key="1">
    <citation type="submission" date="2017-10" db="EMBL/GenBank/DDBJ databases">
        <title>The new phylogeny of genus Mycobacterium.</title>
        <authorList>
            <person name="Tortoli E."/>
            <person name="Trovato A."/>
            <person name="Cirillo D.M."/>
        </authorList>
    </citation>
    <scope>NUCLEOTIDE SEQUENCE [LARGE SCALE GENOMIC DNA]</scope>
    <source>
        <strain evidence="2 3">CCUG37673</strain>
    </source>
</reference>
<reference evidence="1 4" key="2">
    <citation type="journal article" date="2019" name="Emerg. Microbes Infect.">
        <title>Comprehensive subspecies identification of 175 nontuberculous mycobacteria species based on 7547 genomic profiles.</title>
        <authorList>
            <person name="Matsumoto Y."/>
            <person name="Kinjo T."/>
            <person name="Motooka D."/>
            <person name="Nabeya D."/>
            <person name="Jung N."/>
            <person name="Uechi K."/>
            <person name="Horii T."/>
            <person name="Iida T."/>
            <person name="Fujita J."/>
            <person name="Nakamura S."/>
        </authorList>
    </citation>
    <scope>NUCLEOTIDE SEQUENCE [LARGE SCALE GENOMIC DNA]</scope>
    <source>
        <strain evidence="1 4">JCM 6377</strain>
    </source>
</reference>
<dbReference type="Proteomes" id="UP000220914">
    <property type="component" value="Unassembled WGS sequence"/>
</dbReference>
<organism evidence="2 3">
    <name type="scientific">Mycolicibacterium agri</name>
    <name type="common">Mycobacterium agri</name>
    <dbReference type="NCBI Taxonomy" id="36811"/>
    <lineage>
        <taxon>Bacteria</taxon>
        <taxon>Bacillati</taxon>
        <taxon>Actinomycetota</taxon>
        <taxon>Actinomycetes</taxon>
        <taxon>Mycobacteriales</taxon>
        <taxon>Mycobacteriaceae</taxon>
        <taxon>Mycolicibacterium</taxon>
    </lineage>
</organism>
<reference evidence="1" key="3">
    <citation type="submission" date="2020-02" db="EMBL/GenBank/DDBJ databases">
        <authorList>
            <person name="Matsumoto Y."/>
            <person name="Motooka D."/>
            <person name="Nakamura S."/>
        </authorList>
    </citation>
    <scope>NUCLEOTIDE SEQUENCE</scope>
    <source>
        <strain evidence="1">JCM 6377</strain>
    </source>
</reference>
<evidence type="ECO:0000313" key="1">
    <source>
        <dbReference type="EMBL" id="GFG52828.1"/>
    </source>
</evidence>
<evidence type="ECO:0000313" key="3">
    <source>
        <dbReference type="Proteomes" id="UP000220914"/>
    </source>
</evidence>
<accession>A0A2A7MRA8</accession>
<name>A0A2A7MRA8_MYCAG</name>
<dbReference type="Proteomes" id="UP000465302">
    <property type="component" value="Unassembled WGS sequence"/>
</dbReference>
<protein>
    <submittedName>
        <fullName evidence="2">Uncharacterized protein</fullName>
    </submittedName>
</protein>